<gene>
    <name evidence="5" type="ORF">QLS65_12030</name>
</gene>
<reference evidence="5 6" key="1">
    <citation type="submission" date="2023-04" db="EMBL/GenBank/DDBJ databases">
        <title>Two novel species of Flavobacterium.</title>
        <authorList>
            <person name="Liu Q."/>
            <person name="Xin Y.-H."/>
        </authorList>
    </citation>
    <scope>NUCLEOTIDE SEQUENCE [LARGE SCALE GENOMIC DNA]</scope>
    <source>
        <strain evidence="5 6">LB1P51</strain>
    </source>
</reference>
<evidence type="ECO:0000313" key="5">
    <source>
        <dbReference type="EMBL" id="MDI5895621.1"/>
    </source>
</evidence>
<comment type="similarity">
    <text evidence="1">Belongs to the glycosyltransferase 10 family.</text>
</comment>
<dbReference type="PANTHER" id="PTHR11929:SF194">
    <property type="entry name" value="ALPHA-(1,3)-FUCOSYLTRANSFERASE 10"/>
    <property type="match status" value="1"/>
</dbReference>
<keyword evidence="6" id="KW-1185">Reference proteome</keyword>
<dbReference type="SUPFAM" id="SSF53756">
    <property type="entry name" value="UDP-Glycosyltransferase/glycogen phosphorylase"/>
    <property type="match status" value="1"/>
</dbReference>
<dbReference type="Proteomes" id="UP001243403">
    <property type="component" value="Unassembled WGS sequence"/>
</dbReference>
<evidence type="ECO:0000256" key="1">
    <source>
        <dbReference type="ARBA" id="ARBA00008919"/>
    </source>
</evidence>
<organism evidence="5 6">
    <name type="scientific">Flavobacterium algoritolerans</name>
    <dbReference type="NCBI Taxonomy" id="3041254"/>
    <lineage>
        <taxon>Bacteria</taxon>
        <taxon>Pseudomonadati</taxon>
        <taxon>Bacteroidota</taxon>
        <taxon>Flavobacteriia</taxon>
        <taxon>Flavobacteriales</taxon>
        <taxon>Flavobacteriaceae</taxon>
        <taxon>Flavobacterium</taxon>
    </lineage>
</organism>
<name>A0ABT6VBL2_9FLAO</name>
<comment type="caution">
    <text evidence="5">The sequence shown here is derived from an EMBL/GenBank/DDBJ whole genome shotgun (WGS) entry which is preliminary data.</text>
</comment>
<dbReference type="Pfam" id="PF00852">
    <property type="entry name" value="Glyco_transf_10"/>
    <property type="match status" value="1"/>
</dbReference>
<dbReference type="InterPro" id="IPR038577">
    <property type="entry name" value="GT10-like_C_sf"/>
</dbReference>
<dbReference type="InterPro" id="IPR001503">
    <property type="entry name" value="Glyco_trans_10"/>
</dbReference>
<evidence type="ECO:0000313" key="6">
    <source>
        <dbReference type="Proteomes" id="UP001243403"/>
    </source>
</evidence>
<evidence type="ECO:0000256" key="3">
    <source>
        <dbReference type="ARBA" id="ARBA00022679"/>
    </source>
</evidence>
<dbReference type="EMBL" id="JASCRZ010000005">
    <property type="protein sequence ID" value="MDI5895621.1"/>
    <property type="molecule type" value="Genomic_DNA"/>
</dbReference>
<keyword evidence="3" id="KW-0808">Transferase</keyword>
<evidence type="ECO:0000259" key="4">
    <source>
        <dbReference type="Pfam" id="PF00852"/>
    </source>
</evidence>
<dbReference type="PANTHER" id="PTHR11929">
    <property type="entry name" value="ALPHA- 1,3 -FUCOSYLTRANSFERASE"/>
    <property type="match status" value="1"/>
</dbReference>
<feature type="domain" description="Fucosyltransferase C-terminal" evidence="4">
    <location>
        <begin position="125"/>
        <end position="247"/>
    </location>
</feature>
<keyword evidence="2" id="KW-0328">Glycosyltransferase</keyword>
<accession>A0ABT6VBL2</accession>
<evidence type="ECO:0000256" key="2">
    <source>
        <dbReference type="ARBA" id="ARBA00022676"/>
    </source>
</evidence>
<protein>
    <submittedName>
        <fullName evidence="5">Glycosyltransferase family 10</fullName>
    </submittedName>
</protein>
<sequence length="326" mass="38235">MKKVKLSFPPNKWNIEKHSPSGSCIWGDYEFFLNQEIDECDFWLVCGNIVPEYEKTIVPKKNVIFETSESADIVNYTQKFLSQFSYASSFRTDLKHINLLSSIPIIPWFVKMNFDELSQVQNVPKTKQMSLLASDKKISVNHLKRLNFVKKIHKYFGNEIDIYGAGFTKHVYDKNSTLDPYKYSIILETIEVPEYFSEKLGDCLLSQTFPIYHGCSNLDHYFKPKSYQRIHMQDFEASVKSIKEILNSDNFYEEKIEFLLDAKKQYLDNYSMFSVMASILDKVRQLNGSQTDKKELVKITKFDPSNVFDRITNRLKVEAYDLFHKP</sequence>
<dbReference type="Gene3D" id="3.40.50.11660">
    <property type="entry name" value="Glycosyl transferase family 10, C-terminal domain"/>
    <property type="match status" value="1"/>
</dbReference>
<dbReference type="RefSeq" id="WP_282711699.1">
    <property type="nucleotide sequence ID" value="NZ_JASCRZ010000005.1"/>
</dbReference>
<dbReference type="InterPro" id="IPR055270">
    <property type="entry name" value="Glyco_tran_10_C"/>
</dbReference>
<proteinExistence type="inferred from homology"/>